<protein>
    <submittedName>
        <fullName evidence="1">Uncharacterized protein</fullName>
    </submittedName>
</protein>
<organism evidence="1 2">
    <name type="scientific">Virgibacillus phasianinus</name>
    <dbReference type="NCBI Taxonomy" id="2017483"/>
    <lineage>
        <taxon>Bacteria</taxon>
        <taxon>Bacillati</taxon>
        <taxon>Bacillota</taxon>
        <taxon>Bacilli</taxon>
        <taxon>Bacillales</taxon>
        <taxon>Bacillaceae</taxon>
        <taxon>Virgibacillus</taxon>
    </lineage>
</organism>
<keyword evidence="2" id="KW-1185">Reference proteome</keyword>
<dbReference type="OrthoDB" id="49627at2"/>
<accession>A0A220U817</accession>
<dbReference type="Proteomes" id="UP000198312">
    <property type="component" value="Chromosome"/>
</dbReference>
<name>A0A220U817_9BACI</name>
<evidence type="ECO:0000313" key="2">
    <source>
        <dbReference type="Proteomes" id="UP000198312"/>
    </source>
</evidence>
<dbReference type="KEGG" id="vil:CFK37_00360"/>
<proteinExistence type="predicted"/>
<gene>
    <name evidence="1" type="ORF">CFK37_00360</name>
</gene>
<reference evidence="1 2" key="1">
    <citation type="submission" date="2017-07" db="EMBL/GenBank/DDBJ databases">
        <title>Virgibacillus sp. LM2416.</title>
        <authorList>
            <person name="Tak E.J."/>
            <person name="Bae J.-W."/>
        </authorList>
    </citation>
    <scope>NUCLEOTIDE SEQUENCE [LARGE SCALE GENOMIC DNA]</scope>
    <source>
        <strain evidence="1 2">LM2416</strain>
    </source>
</reference>
<evidence type="ECO:0000313" key="1">
    <source>
        <dbReference type="EMBL" id="ASK64240.1"/>
    </source>
</evidence>
<dbReference type="RefSeq" id="WP_089063491.1">
    <property type="nucleotide sequence ID" value="NZ_CP022315.1"/>
</dbReference>
<dbReference type="EMBL" id="CP022315">
    <property type="protein sequence ID" value="ASK64240.1"/>
    <property type="molecule type" value="Genomic_DNA"/>
</dbReference>
<dbReference type="AlphaFoldDB" id="A0A220U817"/>
<sequence>MGRNKKKSDWAEAKKRCRLNQNDIQMAKELGMTPKGLIKNIPFPSQQWKAPVKVWVRDLYQDKFGEVLK</sequence>